<dbReference type="SUPFAM" id="SSF52091">
    <property type="entry name" value="SpoIIaa-like"/>
    <property type="match status" value="1"/>
</dbReference>
<dbReference type="RefSeq" id="WP_071455486.1">
    <property type="nucleotide sequence ID" value="NZ_CP017675.1"/>
</dbReference>
<sequence>MNWWEQELSGAGYRVYGEQEPARLVLEGSLRLNGMAEYQPLTDWLTQVVTAAPPEVIVDVRQLKFLNSSGINVLSRFVIQVRQTGTIHLRVQCNENIPWQHKSLVNLQRLLPTLQLDFCHES</sequence>
<dbReference type="EMBL" id="CP017675">
    <property type="protein sequence ID" value="APB35151.1"/>
    <property type="molecule type" value="Genomic_DNA"/>
</dbReference>
<dbReference type="STRING" id="1188229.GlitD10_2808"/>
<proteinExistence type="predicted"/>
<keyword evidence="2" id="KW-1185">Reference proteome</keyword>
<reference evidence="1 2" key="1">
    <citation type="submission" date="2016-10" db="EMBL/GenBank/DDBJ databases">
        <title>Description of Gloeomargarita lithophora gen. nov., sp. nov., a thylakoid-bearing basal-branching cyanobacterium with intracellular carbonates, and proposal for Gloeomargaritales ord. nov.</title>
        <authorList>
            <person name="Moreira D."/>
            <person name="Tavera R."/>
            <person name="Benzerara K."/>
            <person name="Skouri-Panet F."/>
            <person name="Couradeau E."/>
            <person name="Gerard E."/>
            <person name="Loussert C."/>
            <person name="Novelo E."/>
            <person name="Zivanovic Y."/>
            <person name="Lopez-Garcia P."/>
        </authorList>
    </citation>
    <scope>NUCLEOTIDE SEQUENCE [LARGE SCALE GENOMIC DNA]</scope>
    <source>
        <strain evidence="1 2">D10</strain>
    </source>
</reference>
<evidence type="ECO:0008006" key="3">
    <source>
        <dbReference type="Google" id="ProtNLM"/>
    </source>
</evidence>
<dbReference type="OrthoDB" id="9805711at2"/>
<evidence type="ECO:0000313" key="2">
    <source>
        <dbReference type="Proteomes" id="UP000180235"/>
    </source>
</evidence>
<organism evidence="1 2">
    <name type="scientific">Gloeomargarita lithophora Alchichica-D10</name>
    <dbReference type="NCBI Taxonomy" id="1188229"/>
    <lineage>
        <taxon>Bacteria</taxon>
        <taxon>Bacillati</taxon>
        <taxon>Cyanobacteriota</taxon>
        <taxon>Cyanophyceae</taxon>
        <taxon>Gloeomargaritales</taxon>
        <taxon>Gloeomargaritaceae</taxon>
        <taxon>Gloeomargarita</taxon>
    </lineage>
</organism>
<dbReference type="AlphaFoldDB" id="A0A1J0AGW2"/>
<dbReference type="Proteomes" id="UP000180235">
    <property type="component" value="Chromosome"/>
</dbReference>
<dbReference type="Gene3D" id="3.30.750.24">
    <property type="entry name" value="STAS domain"/>
    <property type="match status" value="1"/>
</dbReference>
<gene>
    <name evidence="1" type="ORF">GlitD10_2808</name>
</gene>
<dbReference type="InterPro" id="IPR036513">
    <property type="entry name" value="STAS_dom_sf"/>
</dbReference>
<dbReference type="NCBIfam" id="NF047705">
    <property type="entry name" value="slr1659_superfam"/>
    <property type="match status" value="1"/>
</dbReference>
<evidence type="ECO:0000313" key="1">
    <source>
        <dbReference type="EMBL" id="APB35151.1"/>
    </source>
</evidence>
<protein>
    <recommendedName>
        <fullName evidence="3">STAS domain-containing protein</fullName>
    </recommendedName>
</protein>
<name>A0A1J0AGW2_9CYAN</name>
<dbReference type="KEGG" id="glt:GlitD10_2808"/>
<accession>A0A1J0AGW2</accession>